<protein>
    <submittedName>
        <fullName evidence="1">Uncharacterized protein</fullName>
    </submittedName>
</protein>
<proteinExistence type="predicted"/>
<reference evidence="1 2" key="2">
    <citation type="submission" date="2015-01" db="EMBL/GenBank/DDBJ databases">
        <title>Complete genome sequence of Pyrinomonas methylaliphatogenes type strain K22T.</title>
        <authorList>
            <person name="Lee K.C.Y."/>
            <person name="Power J.F."/>
            <person name="Dunfield P.F."/>
            <person name="Morgan X.C."/>
            <person name="Huttenhower C."/>
            <person name="Stott M.B."/>
        </authorList>
    </citation>
    <scope>NUCLEOTIDE SEQUENCE [LARGE SCALE GENOMIC DNA]</scope>
    <source>
        <strain evidence="1 2">K22</strain>
    </source>
</reference>
<dbReference type="EMBL" id="CBXV010000008">
    <property type="protein sequence ID" value="CDM66662.1"/>
    <property type="molecule type" value="Genomic_DNA"/>
</dbReference>
<dbReference type="RefSeq" id="WP_060635671.1">
    <property type="nucleotide sequence ID" value="NZ_CBXV010000008.1"/>
</dbReference>
<dbReference type="AlphaFoldDB" id="A0A0B6X110"/>
<evidence type="ECO:0000313" key="2">
    <source>
        <dbReference type="Proteomes" id="UP000031518"/>
    </source>
</evidence>
<gene>
    <name evidence="1" type="ORF">PYK22_02695</name>
</gene>
<name>A0A0B6X110_9BACT</name>
<accession>A0A0B6X110</accession>
<dbReference type="STRING" id="454194.PYK22_02695"/>
<evidence type="ECO:0000313" key="1">
    <source>
        <dbReference type="EMBL" id="CDM66662.1"/>
    </source>
</evidence>
<reference evidence="1 2" key="1">
    <citation type="submission" date="2013-12" db="EMBL/GenBank/DDBJ databases">
        <authorList>
            <person name="Stott M."/>
        </authorList>
    </citation>
    <scope>NUCLEOTIDE SEQUENCE [LARGE SCALE GENOMIC DNA]</scope>
    <source>
        <strain evidence="1 2">K22</strain>
    </source>
</reference>
<keyword evidence="2" id="KW-1185">Reference proteome</keyword>
<dbReference type="Proteomes" id="UP000031518">
    <property type="component" value="Unassembled WGS sequence"/>
</dbReference>
<sequence length="190" mass="21087">MGRVTLSCLLVLGMTLAMVEAQPREEKSARTLFGRGINHQGSKWRRMTEDELRAVVPERAPVVKERIETELRTASGIIDGNGRYIFGVVIITAGYEAEGKYTHFFKTQVPLRVGDLELGAGEYVFGYQRLAADALRVIFYRATDGGMIGAVRAAVENRRGAIYSFLIEPPIAGRGKIKIGRFGFEYALLE</sequence>
<dbReference type="OrthoDB" id="120156at2"/>
<organism evidence="1 2">
    <name type="scientific">Pyrinomonas methylaliphatogenes</name>
    <dbReference type="NCBI Taxonomy" id="454194"/>
    <lineage>
        <taxon>Bacteria</taxon>
        <taxon>Pseudomonadati</taxon>
        <taxon>Acidobacteriota</taxon>
        <taxon>Blastocatellia</taxon>
        <taxon>Blastocatellales</taxon>
        <taxon>Pyrinomonadaceae</taxon>
        <taxon>Pyrinomonas</taxon>
    </lineage>
</organism>